<comment type="cofactor">
    <cofactor evidence="7">
        <name>Mg(2+)</name>
        <dbReference type="ChEBI" id="CHEBI:18420"/>
    </cofactor>
    <cofactor evidence="7">
        <name>Mn(2+)</name>
        <dbReference type="ChEBI" id="CHEBI:29035"/>
    </cofactor>
    <text evidence="7">Divalent metal cations. Prefers magnesium or manganese.</text>
</comment>
<reference evidence="12" key="1">
    <citation type="submission" date="2016-10" db="EMBL/GenBank/DDBJ databases">
        <authorList>
            <person name="Varghese N."/>
            <person name="Submissions S."/>
        </authorList>
    </citation>
    <scope>NUCLEOTIDE SEQUENCE [LARGE SCALE GENOMIC DNA]</scope>
    <source>
        <strain evidence="12">CGMCC 1.3704</strain>
    </source>
</reference>
<dbReference type="PIRSF" id="PIRSF000106">
    <property type="entry name" value="ME"/>
    <property type="match status" value="1"/>
</dbReference>
<proteinExistence type="inferred from homology"/>
<dbReference type="GO" id="GO:0051287">
    <property type="term" value="F:NAD binding"/>
    <property type="evidence" value="ECO:0007669"/>
    <property type="project" value="InterPro"/>
</dbReference>
<dbReference type="SMART" id="SM00919">
    <property type="entry name" value="Malic_M"/>
    <property type="match status" value="1"/>
</dbReference>
<dbReference type="InterPro" id="IPR037062">
    <property type="entry name" value="Malic_N_dom_sf"/>
</dbReference>
<keyword evidence="12" id="KW-1185">Reference proteome</keyword>
<comment type="similarity">
    <text evidence="2 8">Belongs to the malic enzymes family.</text>
</comment>
<dbReference type="Pfam" id="PF00390">
    <property type="entry name" value="malic"/>
    <property type="match status" value="1"/>
</dbReference>
<feature type="binding site" evidence="7">
    <location>
        <position position="234"/>
    </location>
    <ligand>
        <name>a divalent metal cation</name>
        <dbReference type="ChEBI" id="CHEBI:60240"/>
    </ligand>
</feature>
<feature type="domain" description="Malic enzyme NAD-binding" evidence="9">
    <location>
        <begin position="235"/>
        <end position="457"/>
    </location>
</feature>
<evidence type="ECO:0000256" key="2">
    <source>
        <dbReference type="ARBA" id="ARBA00008785"/>
    </source>
</evidence>
<dbReference type="Proteomes" id="UP000183557">
    <property type="component" value="Unassembled WGS sequence"/>
</dbReference>
<evidence type="ECO:0000259" key="9">
    <source>
        <dbReference type="SMART" id="SM00919"/>
    </source>
</evidence>
<evidence type="ECO:0000256" key="3">
    <source>
        <dbReference type="ARBA" id="ARBA00022723"/>
    </source>
</evidence>
<name>A0A1I3W961_HALDA</name>
<dbReference type="GO" id="GO:0046872">
    <property type="term" value="F:metal ion binding"/>
    <property type="evidence" value="ECO:0007669"/>
    <property type="project" value="UniProtKB-KW"/>
</dbReference>
<dbReference type="InterPro" id="IPR051674">
    <property type="entry name" value="Malate_Decarboxylase"/>
</dbReference>
<dbReference type="InterPro" id="IPR012301">
    <property type="entry name" value="Malic_N_dom"/>
</dbReference>
<keyword evidence="4" id="KW-0560">Oxidoreductase</keyword>
<protein>
    <submittedName>
        <fullName evidence="11">Malate dehydrogenase (Oxaloacetate-decarboxylating)</fullName>
    </submittedName>
</protein>
<keyword evidence="3 7" id="KW-0479">Metal-binding</keyword>
<dbReference type="EMBL" id="FOSB01000006">
    <property type="protein sequence ID" value="SFK03940.1"/>
    <property type="molecule type" value="Genomic_DNA"/>
</dbReference>
<evidence type="ECO:0000256" key="1">
    <source>
        <dbReference type="ARBA" id="ARBA00001936"/>
    </source>
</evidence>
<dbReference type="PANTHER" id="PTHR43237">
    <property type="entry name" value="NADP-DEPENDENT MALIC ENZYME"/>
    <property type="match status" value="1"/>
</dbReference>
<feature type="active site" description="Proton donor" evidence="5">
    <location>
        <position position="111"/>
    </location>
</feature>
<evidence type="ECO:0000256" key="5">
    <source>
        <dbReference type="PIRSR" id="PIRSR000106-1"/>
    </source>
</evidence>
<evidence type="ECO:0000313" key="11">
    <source>
        <dbReference type="EMBL" id="SFK03940.1"/>
    </source>
</evidence>
<feature type="binding site" evidence="6">
    <location>
        <position position="360"/>
    </location>
    <ligand>
        <name>(S)-malate</name>
        <dbReference type="ChEBI" id="CHEBI:15589"/>
    </ligand>
</feature>
<evidence type="ECO:0000313" key="12">
    <source>
        <dbReference type="Proteomes" id="UP000183557"/>
    </source>
</evidence>
<dbReference type="InterPro" id="IPR015884">
    <property type="entry name" value="Malic_enzyme_CS"/>
</dbReference>
<organism evidence="11 12">
    <name type="scientific">Halobacillus dabanensis</name>
    <dbReference type="NCBI Taxonomy" id="240302"/>
    <lineage>
        <taxon>Bacteria</taxon>
        <taxon>Bacillati</taxon>
        <taxon>Bacillota</taxon>
        <taxon>Bacilli</taxon>
        <taxon>Bacillales</taxon>
        <taxon>Bacillaceae</taxon>
        <taxon>Halobacillus</taxon>
    </lineage>
</organism>
<dbReference type="PRINTS" id="PR00072">
    <property type="entry name" value="MALOXRDTASE"/>
</dbReference>
<evidence type="ECO:0000256" key="4">
    <source>
        <dbReference type="ARBA" id="ARBA00023002"/>
    </source>
</evidence>
<feature type="active site" description="Proton acceptor" evidence="5">
    <location>
        <position position="166"/>
    </location>
</feature>
<feature type="binding site" evidence="6">
    <location>
        <position position="389"/>
    </location>
    <ligand>
        <name>(S)-malate</name>
        <dbReference type="ChEBI" id="CHEBI:15589"/>
    </ligand>
</feature>
<dbReference type="SUPFAM" id="SSF51735">
    <property type="entry name" value="NAD(P)-binding Rossmann-fold domains"/>
    <property type="match status" value="1"/>
</dbReference>
<evidence type="ECO:0000256" key="6">
    <source>
        <dbReference type="PIRSR" id="PIRSR000106-2"/>
    </source>
</evidence>
<dbReference type="InterPro" id="IPR012302">
    <property type="entry name" value="Malic_NAD-bd"/>
</dbReference>
<dbReference type="PROSITE" id="PS00331">
    <property type="entry name" value="MALIC_ENZYMES"/>
    <property type="match status" value="1"/>
</dbReference>
<feature type="binding site" evidence="7">
    <location>
        <position position="209"/>
    </location>
    <ligand>
        <name>a divalent metal cation</name>
        <dbReference type="ChEBI" id="CHEBI:60240"/>
    </ligand>
</feature>
<dbReference type="Gene3D" id="3.40.50.10380">
    <property type="entry name" value="Malic enzyme, N-terminal domain"/>
    <property type="match status" value="1"/>
</dbReference>
<dbReference type="Pfam" id="PF03949">
    <property type="entry name" value="Malic_M"/>
    <property type="match status" value="1"/>
</dbReference>
<accession>A0A1I3W961</accession>
<dbReference type="AlphaFoldDB" id="A0A1I3W961"/>
<dbReference type="GO" id="GO:0004470">
    <property type="term" value="F:malic enzyme activity"/>
    <property type="evidence" value="ECO:0007669"/>
    <property type="project" value="InterPro"/>
</dbReference>
<dbReference type="GO" id="GO:0016616">
    <property type="term" value="F:oxidoreductase activity, acting on the CH-OH group of donors, NAD or NADP as acceptor"/>
    <property type="evidence" value="ECO:0007669"/>
    <property type="project" value="InterPro"/>
</dbReference>
<evidence type="ECO:0000256" key="8">
    <source>
        <dbReference type="RuleBase" id="RU003427"/>
    </source>
</evidence>
<dbReference type="InterPro" id="IPR001891">
    <property type="entry name" value="Malic_OxRdtase"/>
</dbReference>
<dbReference type="SUPFAM" id="SSF53223">
    <property type="entry name" value="Aminoacid dehydrogenase-like, N-terminal domain"/>
    <property type="match status" value="1"/>
</dbReference>
<dbReference type="InterPro" id="IPR046346">
    <property type="entry name" value="Aminoacid_DH-like_N_sf"/>
</dbReference>
<dbReference type="InterPro" id="IPR045213">
    <property type="entry name" value="Malic_NAD-bd_bact_type"/>
</dbReference>
<dbReference type="SMART" id="SM01274">
    <property type="entry name" value="malic"/>
    <property type="match status" value="1"/>
</dbReference>
<feature type="domain" description="Malic enzyme N-terminal" evidence="10">
    <location>
        <begin position="90"/>
        <end position="223"/>
    </location>
</feature>
<evidence type="ECO:0000259" key="10">
    <source>
        <dbReference type="SMART" id="SM01274"/>
    </source>
</evidence>
<feature type="binding site" evidence="7">
    <location>
        <position position="208"/>
    </location>
    <ligand>
        <name>a divalent metal cation</name>
        <dbReference type="ChEBI" id="CHEBI:60240"/>
    </ligand>
</feature>
<dbReference type="FunFam" id="3.40.50.720:FF:000095">
    <property type="entry name" value="NADP-dependent malic enzyme"/>
    <property type="match status" value="1"/>
</dbReference>
<comment type="cofactor">
    <cofactor evidence="1">
        <name>Mn(2+)</name>
        <dbReference type="ChEBI" id="CHEBI:29035"/>
    </cofactor>
</comment>
<dbReference type="InterPro" id="IPR036291">
    <property type="entry name" value="NAD(P)-bd_dom_sf"/>
</dbReference>
<sequence length="468" mass="51063">MTQSNMHLILRLEINKNHNSFGEIATIISDSKGDLTAIDVIKEGAETTIRDLTIKVSNKEDQETMVQSINDLDGVTIQHISDRTFLVHLGGKIEVRPTLSIDNREELSHVYTPEVARVCKAIDEDPSLAHNLTIKRNAVAVISDGSAVLGLGKLKPEAAMPVMEGKAMLFKQLADINAYPLCLDEENAENIIQIVKSLSPSFGGINLEDISSPRCFEIEERLKEELDIPVFHDDQHGTAIVVLAGVINALKLVKKDLKQCKIVVCGIGAAGISITKMLLKAGAENIIGVDKEGAITKEEHYENPMWTWYGENTNPNRETGPLPTVIQDADIFIGVAAANILQVEDIKKMAEDPIVFALANPDPEIAPEVANPYVRVMATGRSDFPNQVNNVLCFPGIFRGALDCKASTINDEMKLAASKAIADVIPEDELNEDYIIPGVFNKNVVPKIKEAVVEAAYATGVARNKKDI</sequence>
<dbReference type="CDD" id="cd05311">
    <property type="entry name" value="NAD_bind_2_malic_enz"/>
    <property type="match status" value="1"/>
</dbReference>
<evidence type="ECO:0000256" key="7">
    <source>
        <dbReference type="PIRSR" id="PIRSR000106-3"/>
    </source>
</evidence>
<dbReference type="Gene3D" id="3.40.50.720">
    <property type="entry name" value="NAD(P)-binding Rossmann-like Domain"/>
    <property type="match status" value="1"/>
</dbReference>
<dbReference type="PANTHER" id="PTHR43237:SF4">
    <property type="entry name" value="NADP-DEPENDENT MALIC ENZYME"/>
    <property type="match status" value="1"/>
</dbReference>
<gene>
    <name evidence="11" type="ORF">SAMN04487936_106258</name>
</gene>